<feature type="transmembrane region" description="Helical" evidence="2">
    <location>
        <begin position="188"/>
        <end position="205"/>
    </location>
</feature>
<sequence length="221" mass="24451">MRTKTSHLSRLALDDGRSSAIFKAPSDHYLVVNRLPPAAPAAAEAASDQDAVAQRRRGPSRAGSNSSLAPPLHWHRAQQEVFHVVEGSARFTIGGEEQVASKGDVVVIPTGAFHTFCNASEQAELVVEFFLDPANRERDEAYFRNVWNYRDDCRRAGIKRSIFQALLFMHRGGVVMALPGPLPIAKRLGVLYNIIGGLIIGKYILGYSDTYIEYYDPHAQE</sequence>
<dbReference type="PANTHER" id="PTHR36440">
    <property type="entry name" value="PUTATIVE (AFU_ORTHOLOGUE AFUA_8G07350)-RELATED"/>
    <property type="match status" value="1"/>
</dbReference>
<name>R8BV29_PHAM7</name>
<evidence type="ECO:0000256" key="1">
    <source>
        <dbReference type="SAM" id="MobiDB-lite"/>
    </source>
</evidence>
<dbReference type="GeneID" id="19321396"/>
<evidence type="ECO:0000313" key="5">
    <source>
        <dbReference type="Proteomes" id="UP000014074"/>
    </source>
</evidence>
<dbReference type="RefSeq" id="XP_007912046.1">
    <property type="nucleotide sequence ID" value="XM_007913855.1"/>
</dbReference>
<keyword evidence="2" id="KW-1133">Transmembrane helix</keyword>
<organism evidence="4 5">
    <name type="scientific">Phaeoacremonium minimum (strain UCR-PA7)</name>
    <name type="common">Esca disease fungus</name>
    <name type="synonym">Togninia minima</name>
    <dbReference type="NCBI Taxonomy" id="1286976"/>
    <lineage>
        <taxon>Eukaryota</taxon>
        <taxon>Fungi</taxon>
        <taxon>Dikarya</taxon>
        <taxon>Ascomycota</taxon>
        <taxon>Pezizomycotina</taxon>
        <taxon>Sordariomycetes</taxon>
        <taxon>Sordariomycetidae</taxon>
        <taxon>Togniniales</taxon>
        <taxon>Togniniaceae</taxon>
        <taxon>Phaeoacremonium</taxon>
    </lineage>
</organism>
<gene>
    <name evidence="4" type="ORF">UCRPA7_1264</name>
</gene>
<evidence type="ECO:0000259" key="3">
    <source>
        <dbReference type="Pfam" id="PF07883"/>
    </source>
</evidence>
<dbReference type="Pfam" id="PF07883">
    <property type="entry name" value="Cupin_2"/>
    <property type="match status" value="1"/>
</dbReference>
<dbReference type="Proteomes" id="UP000014074">
    <property type="component" value="Unassembled WGS sequence"/>
</dbReference>
<dbReference type="eggNOG" id="ENOG502SJU9">
    <property type="taxonomic scope" value="Eukaryota"/>
</dbReference>
<dbReference type="KEGG" id="tmn:UCRPA7_1264"/>
<dbReference type="Gene3D" id="2.60.120.10">
    <property type="entry name" value="Jelly Rolls"/>
    <property type="match status" value="1"/>
</dbReference>
<feature type="region of interest" description="Disordered" evidence="1">
    <location>
        <begin position="41"/>
        <end position="70"/>
    </location>
</feature>
<dbReference type="InterPro" id="IPR013096">
    <property type="entry name" value="Cupin_2"/>
</dbReference>
<dbReference type="HOGENOM" id="CLU_089363_1_0_1"/>
<dbReference type="OrthoDB" id="9976870at2759"/>
<evidence type="ECO:0000256" key="2">
    <source>
        <dbReference type="SAM" id="Phobius"/>
    </source>
</evidence>
<keyword evidence="2" id="KW-0472">Membrane</keyword>
<evidence type="ECO:0000313" key="4">
    <source>
        <dbReference type="EMBL" id="EOO03212.1"/>
    </source>
</evidence>
<keyword evidence="2" id="KW-0812">Transmembrane</keyword>
<dbReference type="AlphaFoldDB" id="R8BV29"/>
<dbReference type="EMBL" id="KB932846">
    <property type="protein sequence ID" value="EOO03212.1"/>
    <property type="molecule type" value="Genomic_DNA"/>
</dbReference>
<proteinExistence type="predicted"/>
<accession>R8BV29</accession>
<dbReference type="InterPro" id="IPR053146">
    <property type="entry name" value="QDO-like"/>
</dbReference>
<dbReference type="PANTHER" id="PTHR36440:SF1">
    <property type="entry name" value="PUTATIVE (AFU_ORTHOLOGUE AFUA_8G07350)-RELATED"/>
    <property type="match status" value="1"/>
</dbReference>
<dbReference type="InterPro" id="IPR014710">
    <property type="entry name" value="RmlC-like_jellyroll"/>
</dbReference>
<keyword evidence="5" id="KW-1185">Reference proteome</keyword>
<dbReference type="SUPFAM" id="SSF51182">
    <property type="entry name" value="RmlC-like cupins"/>
    <property type="match status" value="1"/>
</dbReference>
<protein>
    <submittedName>
        <fullName evidence="4">Putative ankyrin repeat domain-containing protein 29 protein</fullName>
    </submittedName>
</protein>
<dbReference type="InterPro" id="IPR011051">
    <property type="entry name" value="RmlC_Cupin_sf"/>
</dbReference>
<feature type="domain" description="Cupin type-2" evidence="3">
    <location>
        <begin position="70"/>
        <end position="125"/>
    </location>
</feature>
<reference evidence="5" key="1">
    <citation type="journal article" date="2013" name="Genome Announc.">
        <title>Draft genome sequence of the ascomycete Phaeoacremonium aleophilum strain UCR-PA7, a causal agent of the esca disease complex in grapevines.</title>
        <authorList>
            <person name="Blanco-Ulate B."/>
            <person name="Rolshausen P."/>
            <person name="Cantu D."/>
        </authorList>
    </citation>
    <scope>NUCLEOTIDE SEQUENCE [LARGE SCALE GENOMIC DNA]</scope>
    <source>
        <strain evidence="5">UCR-PA7</strain>
    </source>
</reference>